<dbReference type="Gene3D" id="1.25.40.10">
    <property type="entry name" value="Tetratricopeptide repeat domain"/>
    <property type="match status" value="1"/>
</dbReference>
<evidence type="ECO:0000256" key="1">
    <source>
        <dbReference type="SAM" id="MobiDB-lite"/>
    </source>
</evidence>
<accession>A0A094X9E3</accession>
<gene>
    <name evidence="2" type="ORF">LptCag_2593</name>
</gene>
<reference evidence="2 3" key="1">
    <citation type="submission" date="2014-06" db="EMBL/GenBank/DDBJ databases">
        <title>Draft genome sequence of iron oxidizing acidophile Leptospirillum ferriphilum DSM14647.</title>
        <authorList>
            <person name="Cardenas J.P."/>
            <person name="Lazcano M."/>
            <person name="Ossandon F.J."/>
            <person name="Corbett M."/>
            <person name="Holmes D.S."/>
            <person name="Watkin E."/>
        </authorList>
    </citation>
    <scope>NUCLEOTIDE SEQUENCE [LARGE SCALE GENOMIC DNA]</scope>
    <source>
        <strain evidence="2 3">DSM 14647</strain>
    </source>
</reference>
<dbReference type="SUPFAM" id="SSF81901">
    <property type="entry name" value="HCP-like"/>
    <property type="match status" value="1"/>
</dbReference>
<dbReference type="RefSeq" id="WP_020859432.1">
    <property type="nucleotide sequence ID" value="NZ_JBPKCJ010000001.1"/>
</dbReference>
<evidence type="ECO:0000313" key="3">
    <source>
        <dbReference type="Proteomes" id="UP000029452"/>
    </source>
</evidence>
<evidence type="ECO:0000313" key="2">
    <source>
        <dbReference type="EMBL" id="KGA95159.1"/>
    </source>
</evidence>
<name>A0A094X9E3_9BACT</name>
<dbReference type="EMBL" id="JPGK01000001">
    <property type="protein sequence ID" value="KGA95159.1"/>
    <property type="molecule type" value="Genomic_DNA"/>
</dbReference>
<dbReference type="PATRIC" id="fig|178606.4.peg.376"/>
<dbReference type="InterPro" id="IPR011990">
    <property type="entry name" value="TPR-like_helical_dom_sf"/>
</dbReference>
<dbReference type="OrthoDB" id="6114904at2"/>
<feature type="compositionally biased region" description="Basic and acidic residues" evidence="1">
    <location>
        <begin position="1"/>
        <end position="11"/>
    </location>
</feature>
<dbReference type="Proteomes" id="UP000029452">
    <property type="component" value="Unassembled WGS sequence"/>
</dbReference>
<dbReference type="SMART" id="SM00671">
    <property type="entry name" value="SEL1"/>
    <property type="match status" value="1"/>
</dbReference>
<feature type="region of interest" description="Disordered" evidence="1">
    <location>
        <begin position="1"/>
        <end position="24"/>
    </location>
</feature>
<organism evidence="2 3">
    <name type="scientific">Leptospirillum ferriphilum</name>
    <dbReference type="NCBI Taxonomy" id="178606"/>
    <lineage>
        <taxon>Bacteria</taxon>
        <taxon>Pseudomonadati</taxon>
        <taxon>Nitrospirota</taxon>
        <taxon>Nitrospiria</taxon>
        <taxon>Nitrospirales</taxon>
        <taxon>Nitrospiraceae</taxon>
        <taxon>Leptospirillum</taxon>
    </lineage>
</organism>
<protein>
    <recommendedName>
        <fullName evidence="4">Sel1 repeat family protein</fullName>
    </recommendedName>
</protein>
<dbReference type="AlphaFoldDB" id="A0A094X9E3"/>
<sequence length="147" mass="16039">MKGKISNRELQRYPSGDGCKPDERKRGKERAILLLLGTLFLLFLSRPARAQTCEPRAAAMSGNAEAENLLGLAYIDGKKGCVQNSERGIRWLKKAAAAGSQNAVDNLCWAYGGGYMPDKNGNRVANPLLPVQPAKESYWCGKSDIPE</sequence>
<evidence type="ECO:0008006" key="4">
    <source>
        <dbReference type="Google" id="ProtNLM"/>
    </source>
</evidence>
<dbReference type="InterPro" id="IPR006597">
    <property type="entry name" value="Sel1-like"/>
</dbReference>
<proteinExistence type="predicted"/>
<comment type="caution">
    <text evidence="2">The sequence shown here is derived from an EMBL/GenBank/DDBJ whole genome shotgun (WGS) entry which is preliminary data.</text>
</comment>